<dbReference type="OMA" id="KVNHNSM"/>
<keyword evidence="6 13" id="KW-0479">Metal-binding</keyword>
<evidence type="ECO:0000256" key="5">
    <source>
        <dbReference type="ARBA" id="ARBA00022617"/>
    </source>
</evidence>
<dbReference type="GO" id="GO:0020037">
    <property type="term" value="F:heme binding"/>
    <property type="evidence" value="ECO:0007669"/>
    <property type="project" value="InterPro"/>
</dbReference>
<dbReference type="InterPro" id="IPR002401">
    <property type="entry name" value="Cyt_P450_E_grp-I"/>
</dbReference>
<keyword evidence="12 15" id="KW-0472">Membrane</keyword>
<dbReference type="PROSITE" id="PS00086">
    <property type="entry name" value="CYTOCHROME_P450"/>
    <property type="match status" value="1"/>
</dbReference>
<keyword evidence="10 13" id="KW-0408">Iron</keyword>
<dbReference type="GO" id="GO:0005789">
    <property type="term" value="C:endoplasmic reticulum membrane"/>
    <property type="evidence" value="ECO:0007669"/>
    <property type="project" value="UniProtKB-SubCell"/>
</dbReference>
<evidence type="ECO:0000256" key="10">
    <source>
        <dbReference type="ARBA" id="ARBA00023004"/>
    </source>
</evidence>
<dbReference type="InterPro" id="IPR036396">
    <property type="entry name" value="Cyt_P450_sf"/>
</dbReference>
<evidence type="ECO:0000256" key="11">
    <source>
        <dbReference type="ARBA" id="ARBA00023033"/>
    </source>
</evidence>
<dbReference type="GeneTree" id="ENSGT00940000160689"/>
<dbReference type="Proteomes" id="UP000007875">
    <property type="component" value="Unassembled WGS sequence"/>
</dbReference>
<keyword evidence="5 13" id="KW-0349">Heme</keyword>
<accession>H2YCW5</accession>
<evidence type="ECO:0000256" key="8">
    <source>
        <dbReference type="ARBA" id="ARBA00022848"/>
    </source>
</evidence>
<evidence type="ECO:0000256" key="12">
    <source>
        <dbReference type="ARBA" id="ARBA00023136"/>
    </source>
</evidence>
<proteinExistence type="inferred from homology"/>
<dbReference type="InterPro" id="IPR001128">
    <property type="entry name" value="Cyt_P450"/>
</dbReference>
<evidence type="ECO:0000256" key="4">
    <source>
        <dbReference type="ARBA" id="ARBA00010617"/>
    </source>
</evidence>
<dbReference type="GO" id="GO:0008395">
    <property type="term" value="F:steroid hydroxylase activity"/>
    <property type="evidence" value="ECO:0007669"/>
    <property type="project" value="TreeGrafter"/>
</dbReference>
<evidence type="ECO:0000256" key="14">
    <source>
        <dbReference type="RuleBase" id="RU000461"/>
    </source>
</evidence>
<sequence>MFFMFGLLYMTNFISISAFLFLVAMYAIYRYWSMKPRNFPPGPTGLPVFGVLPYLGMRPEQTFNKWKKTYGPVMGVRMSKKDWVVLGDHSNIKLALLCEGGSFSGRPTFNNKGRKGIAFLDFGRKYNFQRSLGLLVFSGNGLGKNSLEQHVRNEAPHLIEAVRGQSNKPFDIENIVTNAVFNTLSLVVYGQRFEYSDQRFTKIFHQLSTRFHESLPFALTNETFAGILKTVFTRRNSKKRNMENLEDNLLHHFLEHKNTMSRQTLRGFVDAFLSVQDSGIDSSFNVDQLIHYISDLFICGTITTAGALRWALLCLLHHPDKQDKMRREIIEVLGDKDVTMLQKADLPYTSAFIHEVCRYRTIFPLGLPHKTSYDVLLDSYFIPQGTTVCINLWGVHNDPCLFDEPGEFRPERHLYEDGKFGRSDYVIPFSVGPRHCLGHQVASMMLFSHLVNLMRNFEFLPDPTDPNLPDITNGSSGILFLPRNFKLVAKAL</sequence>
<comment type="subcellular location">
    <subcellularLocation>
        <location evidence="3">Endoplasmic reticulum membrane</location>
        <topology evidence="3">Peripheral membrane protein</topology>
    </subcellularLocation>
    <subcellularLocation>
        <location evidence="2">Microsome membrane</location>
        <topology evidence="2">Peripheral membrane protein</topology>
    </subcellularLocation>
</comment>
<protein>
    <submittedName>
        <fullName evidence="16">Uncharacterized protein</fullName>
    </submittedName>
</protein>
<evidence type="ECO:0000256" key="2">
    <source>
        <dbReference type="ARBA" id="ARBA00004174"/>
    </source>
</evidence>
<evidence type="ECO:0000256" key="9">
    <source>
        <dbReference type="ARBA" id="ARBA00023002"/>
    </source>
</evidence>
<evidence type="ECO:0000256" key="1">
    <source>
        <dbReference type="ARBA" id="ARBA00001971"/>
    </source>
</evidence>
<reference evidence="17" key="1">
    <citation type="submission" date="2003-08" db="EMBL/GenBank/DDBJ databases">
        <authorList>
            <person name="Birren B."/>
            <person name="Nusbaum C."/>
            <person name="Abebe A."/>
            <person name="Abouelleil A."/>
            <person name="Adekoya E."/>
            <person name="Ait-zahra M."/>
            <person name="Allen N."/>
            <person name="Allen T."/>
            <person name="An P."/>
            <person name="Anderson M."/>
            <person name="Anderson S."/>
            <person name="Arachchi H."/>
            <person name="Armbruster J."/>
            <person name="Bachantsang P."/>
            <person name="Baldwin J."/>
            <person name="Barry A."/>
            <person name="Bayul T."/>
            <person name="Blitshsteyn B."/>
            <person name="Bloom T."/>
            <person name="Blye J."/>
            <person name="Boguslavskiy L."/>
            <person name="Borowsky M."/>
            <person name="Boukhgalter B."/>
            <person name="Brunache A."/>
            <person name="Butler J."/>
            <person name="Calixte N."/>
            <person name="Calvo S."/>
            <person name="Camarata J."/>
            <person name="Campo K."/>
            <person name="Chang J."/>
            <person name="Cheshatsang Y."/>
            <person name="Citroen M."/>
            <person name="Collymore A."/>
            <person name="Considine T."/>
            <person name="Cook A."/>
            <person name="Cooke P."/>
            <person name="Corum B."/>
            <person name="Cuomo C."/>
            <person name="David R."/>
            <person name="Dawoe T."/>
            <person name="Degray S."/>
            <person name="Dodge S."/>
            <person name="Dooley K."/>
            <person name="Dorje P."/>
            <person name="Dorjee K."/>
            <person name="Dorris L."/>
            <person name="Duffey N."/>
            <person name="Dupes A."/>
            <person name="Elkins T."/>
            <person name="Engels R."/>
            <person name="Erickson J."/>
            <person name="Farina A."/>
            <person name="Faro S."/>
            <person name="Ferreira P."/>
            <person name="Fischer H."/>
            <person name="Fitzgerald M."/>
            <person name="Foley K."/>
            <person name="Gage D."/>
            <person name="Galagan J."/>
            <person name="Gearin G."/>
            <person name="Gnerre S."/>
            <person name="Gnirke A."/>
            <person name="Goyette A."/>
            <person name="Graham J."/>
            <person name="Grandbois E."/>
            <person name="Gyaltsen K."/>
            <person name="Hafez N."/>
            <person name="Hagopian D."/>
            <person name="Hagos B."/>
            <person name="Hall J."/>
            <person name="Hatcher B."/>
            <person name="Heller A."/>
            <person name="Higgins H."/>
            <person name="Honan T."/>
            <person name="Horn A."/>
            <person name="Houde N."/>
            <person name="Hughes L."/>
            <person name="Hulme W."/>
            <person name="Husby E."/>
            <person name="Iliev I."/>
            <person name="Jaffe D."/>
            <person name="Jones C."/>
            <person name="Kamal M."/>
            <person name="Kamat A."/>
            <person name="Kamvysselis M."/>
            <person name="Karlsson E."/>
            <person name="Kells C."/>
            <person name="Kieu A."/>
            <person name="Kisner P."/>
            <person name="Kodira C."/>
            <person name="Kulbokas E."/>
            <person name="Labutti K."/>
            <person name="Lama D."/>
            <person name="Landers T."/>
            <person name="Leger J."/>
            <person name="Levine S."/>
            <person name="Lewis D."/>
            <person name="Lewis T."/>
            <person name="Lindblad-toh K."/>
            <person name="Liu X."/>
            <person name="Lokyitsang T."/>
            <person name="Lokyitsang Y."/>
            <person name="Lucien O."/>
            <person name="Lui A."/>
            <person name="Ma L.J."/>
            <person name="Mabbitt R."/>
            <person name="Macdonald J."/>
            <person name="Maclean C."/>
            <person name="Major J."/>
            <person name="Manning J."/>
            <person name="Marabella R."/>
            <person name="Maru K."/>
            <person name="Matthews C."/>
            <person name="Mauceli E."/>
            <person name="Mccarthy M."/>
            <person name="Mcdonough S."/>
            <person name="Mcghee T."/>
            <person name="Meldrim J."/>
            <person name="Meneus L."/>
            <person name="Mesirov J."/>
            <person name="Mihalev A."/>
            <person name="Mihova T."/>
            <person name="Mikkelsen T."/>
            <person name="Mlenga V."/>
            <person name="Moru K."/>
            <person name="Mozes J."/>
            <person name="Mulrain L."/>
            <person name="Munson G."/>
            <person name="Naylor J."/>
            <person name="Newes C."/>
            <person name="Nguyen C."/>
            <person name="Nguyen N."/>
            <person name="Nguyen T."/>
            <person name="Nicol R."/>
            <person name="Nielsen C."/>
            <person name="Nizzari M."/>
            <person name="Norbu C."/>
            <person name="Norbu N."/>
            <person name="O'donnell P."/>
            <person name="Okoawo O."/>
            <person name="O'leary S."/>
            <person name="Omotosho B."/>
            <person name="O'neill K."/>
            <person name="Osman S."/>
            <person name="Parker S."/>
            <person name="Perrin D."/>
            <person name="Phunkhang P."/>
            <person name="Piqani B."/>
            <person name="Purcell S."/>
            <person name="Rachupka T."/>
            <person name="Ramasamy U."/>
            <person name="Rameau R."/>
            <person name="Ray V."/>
            <person name="Raymond C."/>
            <person name="Retta R."/>
            <person name="Richardson S."/>
            <person name="Rise C."/>
            <person name="Rodriguez J."/>
            <person name="Rogers J."/>
            <person name="Rogov P."/>
            <person name="Rutman M."/>
            <person name="Schupbach R."/>
            <person name="Seaman C."/>
            <person name="Settipalli S."/>
            <person name="Sharpe T."/>
            <person name="Sheridan J."/>
            <person name="Sherpa N."/>
            <person name="Shi J."/>
            <person name="Smirnov S."/>
            <person name="Smith C."/>
            <person name="Sougnez C."/>
            <person name="Spencer B."/>
            <person name="Stalker J."/>
            <person name="Stange-thomann N."/>
            <person name="Stavropoulos S."/>
            <person name="Stetson K."/>
            <person name="Stone C."/>
            <person name="Stone S."/>
            <person name="Stubbs M."/>
            <person name="Talamas J."/>
            <person name="Tchuinga P."/>
            <person name="Tenzing P."/>
            <person name="Tesfaye S."/>
            <person name="Theodore J."/>
            <person name="Thoulutsang Y."/>
            <person name="Topham K."/>
            <person name="Towey S."/>
            <person name="Tsamla T."/>
            <person name="Tsomo N."/>
            <person name="Vallee D."/>
            <person name="Vassiliev H."/>
            <person name="Venkataraman V."/>
            <person name="Vinson J."/>
            <person name="Vo A."/>
            <person name="Wade C."/>
            <person name="Wang S."/>
            <person name="Wangchuk T."/>
            <person name="Wangdi T."/>
            <person name="Whittaker C."/>
            <person name="Wilkinson J."/>
            <person name="Wu Y."/>
            <person name="Wyman D."/>
            <person name="Yadav S."/>
            <person name="Yang S."/>
            <person name="Yang X."/>
            <person name="Yeager S."/>
            <person name="Yee E."/>
            <person name="Young G."/>
            <person name="Zainoun J."/>
            <person name="Zembeck L."/>
            <person name="Zimmer A."/>
            <person name="Zody M."/>
            <person name="Lander E."/>
        </authorList>
    </citation>
    <scope>NUCLEOTIDE SEQUENCE [LARGE SCALE GENOMIC DNA]</scope>
</reference>
<dbReference type="STRING" id="51511.ENSCSAVP00000003163"/>
<feature type="binding site" description="axial binding residue" evidence="13">
    <location>
        <position position="436"/>
    </location>
    <ligand>
        <name>heme</name>
        <dbReference type="ChEBI" id="CHEBI:30413"/>
    </ligand>
    <ligandPart>
        <name>Fe</name>
        <dbReference type="ChEBI" id="CHEBI:18248"/>
    </ligandPart>
</feature>
<evidence type="ECO:0000256" key="6">
    <source>
        <dbReference type="ARBA" id="ARBA00022723"/>
    </source>
</evidence>
<keyword evidence="9 14" id="KW-0560">Oxidoreductase</keyword>
<evidence type="ECO:0000313" key="16">
    <source>
        <dbReference type="Ensembl" id="ENSCSAVP00000003163.1"/>
    </source>
</evidence>
<evidence type="ECO:0000256" key="15">
    <source>
        <dbReference type="SAM" id="Phobius"/>
    </source>
</evidence>
<dbReference type="AlphaFoldDB" id="H2YCW5"/>
<name>H2YCW5_CIOSA</name>
<keyword evidence="7" id="KW-0256">Endoplasmic reticulum</keyword>
<dbReference type="GO" id="GO:0006082">
    <property type="term" value="P:organic acid metabolic process"/>
    <property type="evidence" value="ECO:0007669"/>
    <property type="project" value="TreeGrafter"/>
</dbReference>
<evidence type="ECO:0000256" key="3">
    <source>
        <dbReference type="ARBA" id="ARBA00004406"/>
    </source>
</evidence>
<keyword evidence="11 14" id="KW-0503">Monooxygenase</keyword>
<keyword evidence="15" id="KW-1133">Transmembrane helix</keyword>
<dbReference type="eggNOG" id="KOG0156">
    <property type="taxonomic scope" value="Eukaryota"/>
</dbReference>
<evidence type="ECO:0000313" key="17">
    <source>
        <dbReference type="Proteomes" id="UP000007875"/>
    </source>
</evidence>
<dbReference type="GO" id="GO:0005506">
    <property type="term" value="F:iron ion binding"/>
    <property type="evidence" value="ECO:0007669"/>
    <property type="project" value="InterPro"/>
</dbReference>
<dbReference type="GO" id="GO:0016712">
    <property type="term" value="F:oxidoreductase activity, acting on paired donors, with incorporation or reduction of molecular oxygen, reduced flavin or flavoprotein as one donor, and incorporation of one atom of oxygen"/>
    <property type="evidence" value="ECO:0007669"/>
    <property type="project" value="TreeGrafter"/>
</dbReference>
<dbReference type="InterPro" id="IPR017972">
    <property type="entry name" value="Cyt_P450_CS"/>
</dbReference>
<feature type="transmembrane region" description="Helical" evidence="15">
    <location>
        <begin position="6"/>
        <end position="29"/>
    </location>
</feature>
<evidence type="ECO:0000256" key="7">
    <source>
        <dbReference type="ARBA" id="ARBA00022824"/>
    </source>
</evidence>
<dbReference type="PANTHER" id="PTHR24300:SF397">
    <property type="entry name" value="CYTOCHROME P450 2U1"/>
    <property type="match status" value="1"/>
</dbReference>
<comment type="cofactor">
    <cofactor evidence="1 13">
        <name>heme</name>
        <dbReference type="ChEBI" id="CHEBI:30413"/>
    </cofactor>
</comment>
<dbReference type="SUPFAM" id="SSF48264">
    <property type="entry name" value="Cytochrome P450"/>
    <property type="match status" value="1"/>
</dbReference>
<keyword evidence="15" id="KW-0812">Transmembrane</keyword>
<dbReference type="Gene3D" id="1.10.630.10">
    <property type="entry name" value="Cytochrome P450"/>
    <property type="match status" value="1"/>
</dbReference>
<evidence type="ECO:0000256" key="13">
    <source>
        <dbReference type="PIRSR" id="PIRSR602401-1"/>
    </source>
</evidence>
<organism evidence="16 17">
    <name type="scientific">Ciona savignyi</name>
    <name type="common">Pacific transparent sea squirt</name>
    <dbReference type="NCBI Taxonomy" id="51511"/>
    <lineage>
        <taxon>Eukaryota</taxon>
        <taxon>Metazoa</taxon>
        <taxon>Chordata</taxon>
        <taxon>Tunicata</taxon>
        <taxon>Ascidiacea</taxon>
        <taxon>Phlebobranchia</taxon>
        <taxon>Cionidae</taxon>
        <taxon>Ciona</taxon>
    </lineage>
</organism>
<dbReference type="GO" id="GO:0006805">
    <property type="term" value="P:xenobiotic metabolic process"/>
    <property type="evidence" value="ECO:0007669"/>
    <property type="project" value="TreeGrafter"/>
</dbReference>
<dbReference type="InParanoid" id="H2YCW5"/>
<dbReference type="Pfam" id="PF00067">
    <property type="entry name" value="p450"/>
    <property type="match status" value="1"/>
</dbReference>
<comment type="similarity">
    <text evidence="4 14">Belongs to the cytochrome P450 family.</text>
</comment>
<keyword evidence="8" id="KW-0492">Microsome</keyword>
<dbReference type="FunCoup" id="H2YCW5">
    <property type="interactions" value="2"/>
</dbReference>
<reference evidence="16" key="3">
    <citation type="submission" date="2025-09" db="UniProtKB">
        <authorList>
            <consortium name="Ensembl"/>
        </authorList>
    </citation>
    <scope>IDENTIFICATION</scope>
</reference>
<dbReference type="Ensembl" id="ENSCSAVT00000003211.1">
    <property type="protein sequence ID" value="ENSCSAVP00000003163.1"/>
    <property type="gene ID" value="ENSCSAVG00000001883.1"/>
</dbReference>
<dbReference type="PANTHER" id="PTHR24300">
    <property type="entry name" value="CYTOCHROME P450 508A4-RELATED"/>
    <property type="match status" value="1"/>
</dbReference>
<dbReference type="FunFam" id="1.10.630.10:FF:000238">
    <property type="entry name" value="Cytochrome P450 2A6"/>
    <property type="match status" value="1"/>
</dbReference>
<keyword evidence="17" id="KW-1185">Reference proteome</keyword>
<dbReference type="InterPro" id="IPR050182">
    <property type="entry name" value="Cytochrome_P450_fam2"/>
</dbReference>
<reference evidence="16" key="2">
    <citation type="submission" date="2025-08" db="UniProtKB">
        <authorList>
            <consortium name="Ensembl"/>
        </authorList>
    </citation>
    <scope>IDENTIFICATION</scope>
</reference>
<dbReference type="PRINTS" id="PR00385">
    <property type="entry name" value="P450"/>
</dbReference>
<dbReference type="PRINTS" id="PR00463">
    <property type="entry name" value="EP450I"/>
</dbReference>